<keyword evidence="5" id="KW-0378">Hydrolase</keyword>
<feature type="domain" description="BD-FAE-like" evidence="4">
    <location>
        <begin position="39"/>
        <end position="230"/>
    </location>
</feature>
<dbReference type="SMART" id="SM00320">
    <property type="entry name" value="WD40"/>
    <property type="match status" value="7"/>
</dbReference>
<dbReference type="PROSITE" id="PS50082">
    <property type="entry name" value="WD_REPEATS_2"/>
    <property type="match status" value="7"/>
</dbReference>
<dbReference type="Gene3D" id="3.40.50.1820">
    <property type="entry name" value="alpha/beta hydrolase"/>
    <property type="match status" value="1"/>
</dbReference>
<evidence type="ECO:0000259" key="4">
    <source>
        <dbReference type="Pfam" id="PF20434"/>
    </source>
</evidence>
<sequence>MSENYDHPPIGRATSAGVIEYTDVIVARFVGYRPLECDLRVPPGRGPWPVVIWVHGGAWRTGTRHDHRGAFGLHERLLARGYAVADVDYRLSAETVYPGQLLDIQAAIRWVRRFASQLCVDPNRFAVFGDSAGGHLAVLAALAVTPADGSAAVHAVVDWYGPTDLTFPDGPPTADDPAIALLGGPPADVPELARLGSPVYQAHPQAPPLLCVHGTDDQNVPFAASQALVAAWQSHGAHAELIAVPGAKHCFKGCTDINTLVEQSIDFLDRTLYKPSVPPEQVTCTDLDGTSIAVSGTSDRMVRMWDLRTRQQIGKPLTGHTGGVSAVACTILGDIPTAVSSSWDGTLRKWDLRARQQIGQPIAGHTGPVEAVACTVVDSTSVAVSGSLDRTVRMWDLGTGRQIGQPLAGHTGGIKAVACTTLGNTPIAVTGSEDRTVRVWDLRIRRQIGQPLAGHTDGINAVACAVVNDTPIAVSGSGDRTVRIWDLGTGRQIGQPLVGHTGPVEAVACAVLDSAPVAVTGSGDRTVRIWDLRNGRQIGKPLAGHADGVSAVACAVVNDTPIAVSGSLDRTLQVWDLHAHTTD</sequence>
<feature type="repeat" description="WD" evidence="3">
    <location>
        <begin position="542"/>
        <end position="583"/>
    </location>
</feature>
<evidence type="ECO:0000256" key="1">
    <source>
        <dbReference type="ARBA" id="ARBA00022574"/>
    </source>
</evidence>
<dbReference type="Proteomes" id="UP000677913">
    <property type="component" value="Unassembled WGS sequence"/>
</dbReference>
<feature type="repeat" description="WD" evidence="3">
    <location>
        <begin position="407"/>
        <end position="450"/>
    </location>
</feature>
<evidence type="ECO:0000313" key="6">
    <source>
        <dbReference type="Proteomes" id="UP000677913"/>
    </source>
</evidence>
<dbReference type="Gene3D" id="2.130.10.10">
    <property type="entry name" value="YVTN repeat-like/Quinoprotein amine dehydrogenase"/>
    <property type="match status" value="2"/>
</dbReference>
<evidence type="ECO:0000256" key="2">
    <source>
        <dbReference type="ARBA" id="ARBA00022737"/>
    </source>
</evidence>
<dbReference type="PRINTS" id="PR00320">
    <property type="entry name" value="GPROTEINBRPT"/>
</dbReference>
<reference evidence="5" key="1">
    <citation type="submission" date="2021-04" db="EMBL/GenBank/DDBJ databases">
        <title>Genome based classification of Actinospica acidithermotolerans sp. nov., an actinobacterium isolated from an Indonesian hot spring.</title>
        <authorList>
            <person name="Kusuma A.B."/>
            <person name="Putra K.E."/>
            <person name="Nafisah S."/>
            <person name="Loh J."/>
            <person name="Nouioui I."/>
            <person name="Goodfellow M."/>
        </authorList>
    </citation>
    <scope>NUCLEOTIDE SEQUENCE</scope>
    <source>
        <strain evidence="5">DSM 45618</strain>
    </source>
</reference>
<feature type="repeat" description="WD" evidence="3">
    <location>
        <begin position="452"/>
        <end position="495"/>
    </location>
</feature>
<dbReference type="InterPro" id="IPR020472">
    <property type="entry name" value="WD40_PAC1"/>
</dbReference>
<accession>A0A8J7WST5</accession>
<dbReference type="InterPro" id="IPR019775">
    <property type="entry name" value="WD40_repeat_CS"/>
</dbReference>
<dbReference type="PANTHER" id="PTHR22847:SF637">
    <property type="entry name" value="WD REPEAT DOMAIN 5B"/>
    <property type="match status" value="1"/>
</dbReference>
<feature type="repeat" description="WD" evidence="3">
    <location>
        <begin position="362"/>
        <end position="405"/>
    </location>
</feature>
<dbReference type="EMBL" id="JAGSXH010000103">
    <property type="protein sequence ID" value="MBS2965832.1"/>
    <property type="molecule type" value="Genomic_DNA"/>
</dbReference>
<evidence type="ECO:0000256" key="3">
    <source>
        <dbReference type="PROSITE-ProRule" id="PRU00221"/>
    </source>
</evidence>
<protein>
    <submittedName>
        <fullName evidence="5">Alpha/beta hydrolase fold domain-containing protein</fullName>
    </submittedName>
</protein>
<dbReference type="Pfam" id="PF00400">
    <property type="entry name" value="WD40"/>
    <property type="match status" value="6"/>
</dbReference>
<dbReference type="InterPro" id="IPR015943">
    <property type="entry name" value="WD40/YVTN_repeat-like_dom_sf"/>
</dbReference>
<feature type="repeat" description="WD" evidence="3">
    <location>
        <begin position="497"/>
        <end position="540"/>
    </location>
</feature>
<dbReference type="AlphaFoldDB" id="A0A8J7WST5"/>
<dbReference type="SUPFAM" id="SSF50978">
    <property type="entry name" value="WD40 repeat-like"/>
    <property type="match status" value="1"/>
</dbReference>
<dbReference type="InterPro" id="IPR049492">
    <property type="entry name" value="BD-FAE-like_dom"/>
</dbReference>
<keyword evidence="1 3" id="KW-0853">WD repeat</keyword>
<dbReference type="InterPro" id="IPR029058">
    <property type="entry name" value="AB_hydrolase_fold"/>
</dbReference>
<dbReference type="Pfam" id="PF20434">
    <property type="entry name" value="BD-FAE"/>
    <property type="match status" value="1"/>
</dbReference>
<feature type="repeat" description="WD" evidence="3">
    <location>
        <begin position="317"/>
        <end position="360"/>
    </location>
</feature>
<dbReference type="SUPFAM" id="SSF53474">
    <property type="entry name" value="alpha/beta-Hydrolases"/>
    <property type="match status" value="1"/>
</dbReference>
<dbReference type="InterPro" id="IPR001680">
    <property type="entry name" value="WD40_rpt"/>
</dbReference>
<dbReference type="CDD" id="cd00200">
    <property type="entry name" value="WD40"/>
    <property type="match status" value="1"/>
</dbReference>
<dbReference type="RefSeq" id="WP_211470298.1">
    <property type="nucleotide sequence ID" value="NZ_JAGSXH010000103.1"/>
</dbReference>
<dbReference type="PANTHER" id="PTHR22847">
    <property type="entry name" value="WD40 REPEAT PROTEIN"/>
    <property type="match status" value="1"/>
</dbReference>
<organism evidence="5 6">
    <name type="scientific">Actinocrinis puniceicyclus</name>
    <dbReference type="NCBI Taxonomy" id="977794"/>
    <lineage>
        <taxon>Bacteria</taxon>
        <taxon>Bacillati</taxon>
        <taxon>Actinomycetota</taxon>
        <taxon>Actinomycetes</taxon>
        <taxon>Catenulisporales</taxon>
        <taxon>Actinospicaceae</taxon>
        <taxon>Actinocrinis</taxon>
    </lineage>
</organism>
<dbReference type="PROSITE" id="PS00678">
    <property type="entry name" value="WD_REPEATS_1"/>
    <property type="match status" value="5"/>
</dbReference>
<proteinExistence type="predicted"/>
<keyword evidence="6" id="KW-1185">Reference proteome</keyword>
<dbReference type="GO" id="GO:0016787">
    <property type="term" value="F:hydrolase activity"/>
    <property type="evidence" value="ECO:0007669"/>
    <property type="project" value="UniProtKB-KW"/>
</dbReference>
<dbReference type="PROSITE" id="PS50294">
    <property type="entry name" value="WD_REPEATS_REGION"/>
    <property type="match status" value="5"/>
</dbReference>
<keyword evidence="2" id="KW-0677">Repeat</keyword>
<dbReference type="InterPro" id="IPR036322">
    <property type="entry name" value="WD40_repeat_dom_sf"/>
</dbReference>
<evidence type="ECO:0000313" key="5">
    <source>
        <dbReference type="EMBL" id="MBS2965832.1"/>
    </source>
</evidence>
<comment type="caution">
    <text evidence="5">The sequence shown here is derived from an EMBL/GenBank/DDBJ whole genome shotgun (WGS) entry which is preliminary data.</text>
</comment>
<name>A0A8J7WST5_9ACTN</name>
<gene>
    <name evidence="5" type="ORF">KGA66_22465</name>
</gene>
<feature type="repeat" description="WD" evidence="3">
    <location>
        <begin position="294"/>
        <end position="315"/>
    </location>
</feature>